<keyword evidence="7" id="KW-0648">Protein biosynthesis</keyword>
<dbReference type="OrthoDB" id="154356at2759"/>
<feature type="region of interest" description="Disordered" evidence="6">
    <location>
        <begin position="123"/>
        <end position="145"/>
    </location>
</feature>
<evidence type="ECO:0000313" key="8">
    <source>
        <dbReference type="Proteomes" id="UP000007014"/>
    </source>
</evidence>
<gene>
    <name evidence="7" type="ORF">CYME_CMK132C</name>
</gene>
<dbReference type="GO" id="GO:0005669">
    <property type="term" value="C:transcription factor TFIID complex"/>
    <property type="evidence" value="ECO:0007669"/>
    <property type="project" value="TreeGrafter"/>
</dbReference>
<dbReference type="eggNOG" id="KOG3423">
    <property type="taxonomic scope" value="Eukaryota"/>
</dbReference>
<dbReference type="RefSeq" id="XP_005536546.1">
    <property type="nucleotide sequence ID" value="XM_005536489.1"/>
</dbReference>
<keyword evidence="2" id="KW-0805">Transcription regulation</keyword>
<dbReference type="PANTHER" id="PTHR21242">
    <property type="entry name" value="TRANSCRIPTION INITIATION FACTOR TFIID SUBUNIT 10"/>
    <property type="match status" value="1"/>
</dbReference>
<dbReference type="Proteomes" id="UP000007014">
    <property type="component" value="Chromosome 11"/>
</dbReference>
<reference evidence="7 8" key="2">
    <citation type="journal article" date="2007" name="BMC Biol.">
        <title>A 100%-complete sequence reveals unusually simple genomic features in the hot-spring red alga Cyanidioschyzon merolae.</title>
        <authorList>
            <person name="Nozaki H."/>
            <person name="Takano H."/>
            <person name="Misumi O."/>
            <person name="Terasawa K."/>
            <person name="Matsuzaki M."/>
            <person name="Maruyama S."/>
            <person name="Nishida K."/>
            <person name="Yagisawa F."/>
            <person name="Yoshida Y."/>
            <person name="Fujiwara T."/>
            <person name="Takio S."/>
            <person name="Tamura K."/>
            <person name="Chung S.J."/>
            <person name="Nakamura S."/>
            <person name="Kuroiwa H."/>
            <person name="Tanaka K."/>
            <person name="Sato N."/>
            <person name="Kuroiwa T."/>
        </authorList>
    </citation>
    <scope>NUCLEOTIDE SEQUENCE [LARGE SCALE GENOMIC DNA]</scope>
    <source>
        <strain evidence="7 8">10D</strain>
    </source>
</reference>
<evidence type="ECO:0000256" key="5">
    <source>
        <dbReference type="ARBA" id="ARBA00025730"/>
    </source>
</evidence>
<dbReference type="PRINTS" id="PR01443">
    <property type="entry name" value="TFIID30KDSUB"/>
</dbReference>
<dbReference type="KEGG" id="cme:CYME_CMK132C"/>
<accession>M1V5E1</accession>
<keyword evidence="3" id="KW-0804">Transcription</keyword>
<organism evidence="7 8">
    <name type="scientific">Cyanidioschyzon merolae (strain NIES-3377 / 10D)</name>
    <name type="common">Unicellular red alga</name>
    <dbReference type="NCBI Taxonomy" id="280699"/>
    <lineage>
        <taxon>Eukaryota</taxon>
        <taxon>Rhodophyta</taxon>
        <taxon>Bangiophyceae</taxon>
        <taxon>Cyanidiales</taxon>
        <taxon>Cyanidiaceae</taxon>
        <taxon>Cyanidioschyzon</taxon>
    </lineage>
</organism>
<evidence type="ECO:0000256" key="3">
    <source>
        <dbReference type="ARBA" id="ARBA00023163"/>
    </source>
</evidence>
<dbReference type="EMBL" id="AP006493">
    <property type="protein sequence ID" value="BAM80510.1"/>
    <property type="molecule type" value="Genomic_DNA"/>
</dbReference>
<dbReference type="CDD" id="cd07982">
    <property type="entry name" value="HFD_TAF10"/>
    <property type="match status" value="1"/>
</dbReference>
<evidence type="ECO:0000256" key="4">
    <source>
        <dbReference type="ARBA" id="ARBA00023242"/>
    </source>
</evidence>
<evidence type="ECO:0000256" key="2">
    <source>
        <dbReference type="ARBA" id="ARBA00023015"/>
    </source>
</evidence>
<sequence>MTDAGRCIDNDDLGDFIASLEDYQTAIPDPLVQHFLNKAGFQTDDPRVIRLVALAAQKFVADVAHEALTQRRIHRESQHKGSSSTEDDKVVLTKEDLKWALQEFGIRLARTEYFADNVSTTTTTTATASGTGGGGTAAGGGASGS</sequence>
<dbReference type="PANTHER" id="PTHR21242:SF0">
    <property type="entry name" value="TRANSCRIPTION INITIATION FACTOR TFIID SUBUNIT 10"/>
    <property type="match status" value="1"/>
</dbReference>
<evidence type="ECO:0000313" key="7">
    <source>
        <dbReference type="EMBL" id="BAM80510.1"/>
    </source>
</evidence>
<keyword evidence="4" id="KW-0539">Nucleus</keyword>
<dbReference type="GO" id="GO:0003743">
    <property type="term" value="F:translation initiation factor activity"/>
    <property type="evidence" value="ECO:0007669"/>
    <property type="project" value="UniProtKB-KW"/>
</dbReference>
<comment type="similarity">
    <text evidence="5">Belongs to the TAF10 family.</text>
</comment>
<dbReference type="InterPro" id="IPR003923">
    <property type="entry name" value="TAF10"/>
</dbReference>
<dbReference type="Pfam" id="PF03540">
    <property type="entry name" value="TAF10"/>
    <property type="match status" value="1"/>
</dbReference>
<feature type="compositionally biased region" description="Gly residues" evidence="6">
    <location>
        <begin position="130"/>
        <end position="145"/>
    </location>
</feature>
<dbReference type="GO" id="GO:0006367">
    <property type="term" value="P:transcription initiation at RNA polymerase II promoter"/>
    <property type="evidence" value="ECO:0007669"/>
    <property type="project" value="TreeGrafter"/>
</dbReference>
<dbReference type="STRING" id="280699.M1V5E1"/>
<proteinExistence type="inferred from homology"/>
<evidence type="ECO:0000256" key="6">
    <source>
        <dbReference type="SAM" id="MobiDB-lite"/>
    </source>
</evidence>
<name>M1V5E1_CYAM1</name>
<dbReference type="GO" id="GO:0000124">
    <property type="term" value="C:SAGA complex"/>
    <property type="evidence" value="ECO:0007669"/>
    <property type="project" value="TreeGrafter"/>
</dbReference>
<dbReference type="AlphaFoldDB" id="M1V5E1"/>
<reference evidence="7 8" key="1">
    <citation type="journal article" date="2004" name="Nature">
        <title>Genome sequence of the ultrasmall unicellular red alga Cyanidioschyzon merolae 10D.</title>
        <authorList>
            <person name="Matsuzaki M."/>
            <person name="Misumi O."/>
            <person name="Shin-i T."/>
            <person name="Maruyama S."/>
            <person name="Takahara M."/>
            <person name="Miyagishima S."/>
            <person name="Mori T."/>
            <person name="Nishida K."/>
            <person name="Yagisawa F."/>
            <person name="Nishida K."/>
            <person name="Yoshida Y."/>
            <person name="Nishimura Y."/>
            <person name="Nakao S."/>
            <person name="Kobayashi T."/>
            <person name="Momoyama Y."/>
            <person name="Higashiyama T."/>
            <person name="Minoda A."/>
            <person name="Sano M."/>
            <person name="Nomoto H."/>
            <person name="Oishi K."/>
            <person name="Hayashi H."/>
            <person name="Ohta F."/>
            <person name="Nishizaka S."/>
            <person name="Haga S."/>
            <person name="Miura S."/>
            <person name="Morishita T."/>
            <person name="Kabeya Y."/>
            <person name="Terasawa K."/>
            <person name="Suzuki Y."/>
            <person name="Ishii Y."/>
            <person name="Asakawa S."/>
            <person name="Takano H."/>
            <person name="Ohta N."/>
            <person name="Kuroiwa H."/>
            <person name="Tanaka K."/>
            <person name="Shimizu N."/>
            <person name="Sugano S."/>
            <person name="Sato N."/>
            <person name="Nozaki H."/>
            <person name="Ogasawara N."/>
            <person name="Kohara Y."/>
            <person name="Kuroiwa T."/>
        </authorList>
    </citation>
    <scope>NUCLEOTIDE SEQUENCE [LARGE SCALE GENOMIC DNA]</scope>
    <source>
        <strain evidence="7 8">10D</strain>
    </source>
</reference>
<dbReference type="GeneID" id="16994496"/>
<keyword evidence="8" id="KW-1185">Reference proteome</keyword>
<comment type="subcellular location">
    <subcellularLocation>
        <location evidence="1">Nucleus</location>
    </subcellularLocation>
</comment>
<evidence type="ECO:0000256" key="1">
    <source>
        <dbReference type="ARBA" id="ARBA00004123"/>
    </source>
</evidence>
<keyword evidence="7" id="KW-0396">Initiation factor</keyword>
<protein>
    <submittedName>
        <fullName evidence="7">Probable transcription initiation factor TFIID, subunit TAF10</fullName>
    </submittedName>
</protein>
<dbReference type="GO" id="GO:1990841">
    <property type="term" value="F:promoter-specific chromatin binding"/>
    <property type="evidence" value="ECO:0007669"/>
    <property type="project" value="TreeGrafter"/>
</dbReference>
<dbReference type="GO" id="GO:0016251">
    <property type="term" value="F:RNA polymerase II general transcription initiation factor activity"/>
    <property type="evidence" value="ECO:0007669"/>
    <property type="project" value="TreeGrafter"/>
</dbReference>